<reference evidence="11 12" key="1">
    <citation type="journal article" date="2012" name="Appl. Environ. Microbiol.">
        <title>Genome Sequence of Thermotolerant Bacillus methanolicus: Features and Regulation Related to Methylotrophy and Production of L-Lysine and L-Glutamate from Methanol.</title>
        <authorList>
            <person name="Heggeset T.M."/>
            <person name="Krog A."/>
            <person name="Balzer S."/>
            <person name="Wentzel A."/>
            <person name="Ellingsen T.E."/>
            <person name="Brautaset T."/>
        </authorList>
    </citation>
    <scope>NUCLEOTIDE SEQUENCE [LARGE SCALE GENOMIC DNA]</scope>
    <source>
        <strain evidence="11 12">PB1</strain>
    </source>
</reference>
<dbReference type="GO" id="GO:0016020">
    <property type="term" value="C:membrane"/>
    <property type="evidence" value="ECO:0007669"/>
    <property type="project" value="InterPro"/>
</dbReference>
<comment type="caution">
    <text evidence="11">The sequence shown here is derived from an EMBL/GenBank/DDBJ whole genome shotgun (WGS) entry which is preliminary data.</text>
</comment>
<dbReference type="Proteomes" id="UP000010523">
    <property type="component" value="Unassembled WGS sequence"/>
</dbReference>
<evidence type="ECO:0000256" key="1">
    <source>
        <dbReference type="ARBA" id="ARBA00022448"/>
    </source>
</evidence>
<keyword evidence="6" id="KW-0067">ATP-binding</keyword>
<keyword evidence="7" id="KW-0630">Potassium</keyword>
<sequence>MKKEDIPADLLTNSASGLDPHISPLAAEIQVPRIAKIRGIDEEELYKLIKEHTEGRQLGVFGEPRVNVLKLNMALDKLQ</sequence>
<dbReference type="PANTHER" id="PTHR30042:SF2">
    <property type="entry name" value="POTASSIUM-TRANSPORTING ATPASE KDPC SUBUNIT"/>
    <property type="match status" value="1"/>
</dbReference>
<keyword evidence="9" id="KW-0406">Ion transport</keyword>
<evidence type="ECO:0000256" key="3">
    <source>
        <dbReference type="ARBA" id="ARBA00022538"/>
    </source>
</evidence>
<keyword evidence="4" id="KW-0812">Transmembrane</keyword>
<keyword evidence="5" id="KW-0547">Nucleotide-binding</keyword>
<evidence type="ECO:0000313" key="11">
    <source>
        <dbReference type="EMBL" id="EIJ79922.1"/>
    </source>
</evidence>
<evidence type="ECO:0000256" key="4">
    <source>
        <dbReference type="ARBA" id="ARBA00022692"/>
    </source>
</evidence>
<accession>I3E0A1</accession>
<evidence type="ECO:0000256" key="5">
    <source>
        <dbReference type="ARBA" id="ARBA00022741"/>
    </source>
</evidence>
<evidence type="ECO:0000256" key="9">
    <source>
        <dbReference type="ARBA" id="ARBA00023065"/>
    </source>
</evidence>
<keyword evidence="10" id="KW-0472">Membrane</keyword>
<evidence type="ECO:0000313" key="12">
    <source>
        <dbReference type="Proteomes" id="UP000010523"/>
    </source>
</evidence>
<keyword evidence="12" id="KW-1185">Reference proteome</keyword>
<proteinExistence type="predicted"/>
<evidence type="ECO:0000256" key="10">
    <source>
        <dbReference type="ARBA" id="ARBA00023136"/>
    </source>
</evidence>
<evidence type="ECO:0000256" key="6">
    <source>
        <dbReference type="ARBA" id="ARBA00022840"/>
    </source>
</evidence>
<keyword evidence="1" id="KW-0813">Transport</keyword>
<evidence type="ECO:0000256" key="2">
    <source>
        <dbReference type="ARBA" id="ARBA00022475"/>
    </source>
</evidence>
<dbReference type="GO" id="GO:0005524">
    <property type="term" value="F:ATP binding"/>
    <property type="evidence" value="ECO:0007669"/>
    <property type="project" value="UniProtKB-KW"/>
</dbReference>
<dbReference type="EMBL" id="AFEU01000002">
    <property type="protein sequence ID" value="EIJ79922.1"/>
    <property type="molecule type" value="Genomic_DNA"/>
</dbReference>
<evidence type="ECO:0000256" key="7">
    <source>
        <dbReference type="ARBA" id="ARBA00022958"/>
    </source>
</evidence>
<protein>
    <submittedName>
        <fullName evidence="11">Potassium-transporting ATPase C chain</fullName>
    </submittedName>
</protein>
<keyword evidence="3" id="KW-0633">Potassium transport</keyword>
<evidence type="ECO:0000256" key="8">
    <source>
        <dbReference type="ARBA" id="ARBA00022989"/>
    </source>
</evidence>
<dbReference type="AlphaFoldDB" id="I3E0A1"/>
<dbReference type="STRING" id="997296.PB1_06142"/>
<dbReference type="PATRIC" id="fig|997296.3.peg.1309"/>
<gene>
    <name evidence="11" type="ORF">PB1_06142</name>
</gene>
<keyword evidence="8" id="KW-1133">Transmembrane helix</keyword>
<dbReference type="InterPro" id="IPR003820">
    <property type="entry name" value="KdpC"/>
</dbReference>
<name>I3E0A1_BACMT</name>
<dbReference type="PANTHER" id="PTHR30042">
    <property type="entry name" value="POTASSIUM-TRANSPORTING ATPASE C CHAIN"/>
    <property type="match status" value="1"/>
</dbReference>
<keyword evidence="2" id="KW-1003">Cell membrane</keyword>
<dbReference type="GO" id="GO:0008556">
    <property type="term" value="F:P-type potassium transmembrane transporter activity"/>
    <property type="evidence" value="ECO:0007669"/>
    <property type="project" value="InterPro"/>
</dbReference>
<dbReference type="Pfam" id="PF02669">
    <property type="entry name" value="KdpC"/>
    <property type="match status" value="1"/>
</dbReference>
<dbReference type="eggNOG" id="COG2156">
    <property type="taxonomic scope" value="Bacteria"/>
</dbReference>
<organism evidence="11 12">
    <name type="scientific">Bacillus methanolicus PB1</name>
    <dbReference type="NCBI Taxonomy" id="997296"/>
    <lineage>
        <taxon>Bacteria</taxon>
        <taxon>Bacillati</taxon>
        <taxon>Bacillota</taxon>
        <taxon>Bacilli</taxon>
        <taxon>Bacillales</taxon>
        <taxon>Bacillaceae</taxon>
        <taxon>Bacillus</taxon>
    </lineage>
</organism>